<name>A0A1Y2I6N8_9FUNG</name>
<sequence>MYESVSESDAEHNSGDDEDKEQDSDREGEIIPVNFDFFGLVDTDFHAVKRFLTNALGPDAGDHLSGLVDLTDLILDQPFGSGVKCDGENSDPYAVNSVVGLSGKSWKDHKTVGPLRDFILSRTSPSCSKLTALLEKSSSKSAALLLHERLINMPWQIGAPLFRLLMEELQEAADDEKQYKFDYLIALCPMYRPEEDEGEQEPAQHEDDSGSEDERDRKRQRKEDIRARLMGKKGKGAAAAGKAKKAEKKAKKAAEKQAEELAAHAFLELEYLEQFAEFTFTLKHTLSKADDVDNLATFDTVRGSRRGIVFATSKLPELVATLEKLVEENEQLINQERGVLAEDDD</sequence>
<dbReference type="PANTHER" id="PTHR13261">
    <property type="entry name" value="BRCA2 AND CDKN1A INTERACTING PROTEIN"/>
    <property type="match status" value="1"/>
</dbReference>
<comment type="similarity">
    <text evidence="1">Belongs to the BCP1 family.</text>
</comment>
<dbReference type="EMBL" id="MCFL01000001">
    <property type="protein sequence ID" value="ORZ41723.1"/>
    <property type="molecule type" value="Genomic_DNA"/>
</dbReference>
<feature type="non-terminal residue" evidence="4">
    <location>
        <position position="345"/>
    </location>
</feature>
<dbReference type="Proteomes" id="UP000193411">
    <property type="component" value="Unassembled WGS sequence"/>
</dbReference>
<feature type="coiled-coil region" evidence="2">
    <location>
        <begin position="315"/>
        <end position="342"/>
    </location>
</feature>
<gene>
    <name evidence="4" type="ORF">BCR44DRAFT_1423400</name>
</gene>
<reference evidence="4 5" key="1">
    <citation type="submission" date="2016-07" db="EMBL/GenBank/DDBJ databases">
        <title>Pervasive Adenine N6-methylation of Active Genes in Fungi.</title>
        <authorList>
            <consortium name="DOE Joint Genome Institute"/>
            <person name="Mondo S.J."/>
            <person name="Dannebaum R.O."/>
            <person name="Kuo R.C."/>
            <person name="Labutti K."/>
            <person name="Haridas S."/>
            <person name="Kuo A."/>
            <person name="Salamov A."/>
            <person name="Ahrendt S.R."/>
            <person name="Lipzen A."/>
            <person name="Sullivan W."/>
            <person name="Andreopoulos W.B."/>
            <person name="Clum A."/>
            <person name="Lindquist E."/>
            <person name="Daum C."/>
            <person name="Ramamoorthy G.K."/>
            <person name="Gryganskyi A."/>
            <person name="Culley D."/>
            <person name="Magnuson J.K."/>
            <person name="James T.Y."/>
            <person name="O'Malley M.A."/>
            <person name="Stajich J.E."/>
            <person name="Spatafora J.W."/>
            <person name="Visel A."/>
            <person name="Grigoriev I.V."/>
        </authorList>
    </citation>
    <scope>NUCLEOTIDE SEQUENCE [LARGE SCALE GENOMIC DNA]</scope>
    <source>
        <strain evidence="4 5">PL171</strain>
    </source>
</reference>
<evidence type="ECO:0000256" key="3">
    <source>
        <dbReference type="SAM" id="MobiDB-lite"/>
    </source>
</evidence>
<dbReference type="PANTHER" id="PTHR13261:SF0">
    <property type="entry name" value="BRCA2 AND CDKN1A-INTERACTING PROTEIN"/>
    <property type="match status" value="1"/>
</dbReference>
<dbReference type="GO" id="GO:0005634">
    <property type="term" value="C:nucleus"/>
    <property type="evidence" value="ECO:0007669"/>
    <property type="project" value="TreeGrafter"/>
</dbReference>
<dbReference type="OrthoDB" id="27543at2759"/>
<proteinExistence type="inferred from homology"/>
<evidence type="ECO:0000313" key="5">
    <source>
        <dbReference type="Proteomes" id="UP000193411"/>
    </source>
</evidence>
<evidence type="ECO:0000256" key="2">
    <source>
        <dbReference type="SAM" id="Coils"/>
    </source>
</evidence>
<dbReference type="AlphaFoldDB" id="A0A1Y2I6N8"/>
<evidence type="ECO:0000313" key="4">
    <source>
        <dbReference type="EMBL" id="ORZ41723.1"/>
    </source>
</evidence>
<comment type="caution">
    <text evidence="4">The sequence shown here is derived from an EMBL/GenBank/DDBJ whole genome shotgun (WGS) entry which is preliminary data.</text>
</comment>
<feature type="region of interest" description="Disordered" evidence="3">
    <location>
        <begin position="1"/>
        <end position="25"/>
    </location>
</feature>
<dbReference type="STRING" id="765915.A0A1Y2I6N8"/>
<dbReference type="InterPro" id="IPR025602">
    <property type="entry name" value="BCP1_family"/>
</dbReference>
<feature type="compositionally biased region" description="Basic residues" evidence="3">
    <location>
        <begin position="242"/>
        <end position="251"/>
    </location>
</feature>
<accession>A0A1Y2I6N8</accession>
<evidence type="ECO:0000256" key="1">
    <source>
        <dbReference type="ARBA" id="ARBA00006781"/>
    </source>
</evidence>
<feature type="compositionally biased region" description="Basic and acidic residues" evidence="3">
    <location>
        <begin position="202"/>
        <end position="227"/>
    </location>
</feature>
<keyword evidence="5" id="KW-1185">Reference proteome</keyword>
<organism evidence="4 5">
    <name type="scientific">Catenaria anguillulae PL171</name>
    <dbReference type="NCBI Taxonomy" id="765915"/>
    <lineage>
        <taxon>Eukaryota</taxon>
        <taxon>Fungi</taxon>
        <taxon>Fungi incertae sedis</taxon>
        <taxon>Blastocladiomycota</taxon>
        <taxon>Blastocladiomycetes</taxon>
        <taxon>Blastocladiales</taxon>
        <taxon>Catenariaceae</taxon>
        <taxon>Catenaria</taxon>
    </lineage>
</organism>
<feature type="region of interest" description="Disordered" evidence="3">
    <location>
        <begin position="194"/>
        <end position="251"/>
    </location>
</feature>
<dbReference type="Pfam" id="PF13862">
    <property type="entry name" value="BCCIP"/>
    <property type="match status" value="1"/>
</dbReference>
<keyword evidence="2" id="KW-0175">Coiled coil</keyword>
<dbReference type="PIRSF" id="PIRSF028983">
    <property type="entry name" value="BCP1"/>
    <property type="match status" value="1"/>
</dbReference>
<protein>
    <submittedName>
        <fullName evidence="4">p21-C-terminal region-binding protein-domain-containing protein</fullName>
    </submittedName>
</protein>